<accession>A0A3P7NUF9</accession>
<dbReference type="InterPro" id="IPR008949">
    <property type="entry name" value="Isoprenoid_synthase_dom_sf"/>
</dbReference>
<evidence type="ECO:0000313" key="1">
    <source>
        <dbReference type="EMBL" id="VDN37337.1"/>
    </source>
</evidence>
<dbReference type="OrthoDB" id="270318at2759"/>
<proteinExistence type="predicted"/>
<dbReference type="Gene3D" id="1.10.600.10">
    <property type="entry name" value="Farnesyl Diphosphate Synthase"/>
    <property type="match status" value="1"/>
</dbReference>
<evidence type="ECO:0000313" key="2">
    <source>
        <dbReference type="Proteomes" id="UP000271098"/>
    </source>
</evidence>
<organism evidence="1 2">
    <name type="scientific">Gongylonema pulchrum</name>
    <dbReference type="NCBI Taxonomy" id="637853"/>
    <lineage>
        <taxon>Eukaryota</taxon>
        <taxon>Metazoa</taxon>
        <taxon>Ecdysozoa</taxon>
        <taxon>Nematoda</taxon>
        <taxon>Chromadorea</taxon>
        <taxon>Rhabditida</taxon>
        <taxon>Spirurina</taxon>
        <taxon>Spiruromorpha</taxon>
        <taxon>Spiruroidea</taxon>
        <taxon>Gongylonematidae</taxon>
        <taxon>Gongylonema</taxon>
    </lineage>
</organism>
<reference evidence="1 2" key="1">
    <citation type="submission" date="2018-11" db="EMBL/GenBank/DDBJ databases">
        <authorList>
            <consortium name="Pathogen Informatics"/>
        </authorList>
    </citation>
    <scope>NUCLEOTIDE SEQUENCE [LARGE SCALE GENOMIC DNA]</scope>
</reference>
<protein>
    <submittedName>
        <fullName evidence="1">Uncharacterized protein</fullName>
    </submittedName>
</protein>
<keyword evidence="2" id="KW-1185">Reference proteome</keyword>
<dbReference type="SUPFAM" id="SSF48576">
    <property type="entry name" value="Terpenoid synthases"/>
    <property type="match status" value="1"/>
</dbReference>
<dbReference type="Pfam" id="PF00494">
    <property type="entry name" value="SQS_PSY"/>
    <property type="match status" value="1"/>
</dbReference>
<dbReference type="EMBL" id="UYRT01091669">
    <property type="protein sequence ID" value="VDN37337.1"/>
    <property type="molecule type" value="Genomic_DNA"/>
</dbReference>
<dbReference type="InterPro" id="IPR002060">
    <property type="entry name" value="Squ/phyt_synthse"/>
</dbReference>
<name>A0A3P7NUF9_9BILA</name>
<gene>
    <name evidence="1" type="ORF">GPUH_LOCUS21026</name>
</gene>
<dbReference type="Proteomes" id="UP000271098">
    <property type="component" value="Unassembled WGS sequence"/>
</dbReference>
<sequence length="111" mass="12931">MARGIFLLPADATERYQLSAEDIYAKRKCDSLRALITEFADIAEKNLVESRSYRGCIDPNLHLALMASGATLDHLLLTLRKNGYDLWDSRLQRGFDLLAWRLWWRKLRGQY</sequence>
<dbReference type="AlphaFoldDB" id="A0A3P7NUF9"/>